<dbReference type="InterPro" id="IPR006140">
    <property type="entry name" value="D-isomer_DH_NAD-bd"/>
</dbReference>
<reference evidence="8" key="1">
    <citation type="submission" date="2016-10" db="EMBL/GenBank/DDBJ databases">
        <authorList>
            <person name="Varghese N."/>
            <person name="Submissions S."/>
        </authorList>
    </citation>
    <scope>NUCLEOTIDE SEQUENCE [LARGE SCALE GENOMIC DNA]</scope>
    <source>
        <strain evidence="8">DSM 6150</strain>
    </source>
</reference>
<keyword evidence="8" id="KW-1185">Reference proteome</keyword>
<evidence type="ECO:0000313" key="8">
    <source>
        <dbReference type="Proteomes" id="UP000242869"/>
    </source>
</evidence>
<sequence length="333" mass="35940">MRIAVFDSKRYDRAALTQANADFGHELVFFEAWLNRDTVPLATGFDAVCPFVNDRVDAETIEHLARLGVRLITLRSAGYNSVDIAAAARHGIKVMCVPAYSPEAVAEHTFALLLTLVRRTHRAYVRVRDGNFTLDGLVGTNLFGRTFGIVGAGKIGQAALRIARGFGCRLLANDPSLDTAQLGDIAVEKVDLPTLLEQSDIISLHVPLTPATYHMINGAALARMKRGAIIINTSRGGLIDTRALLVALKSGHLGGVGLDVYEHEEGIFFEDLSSAALQDDMLARLTTFPNVVITSHQGFLTEEALANIAQTVLANATAFENGEPLVNEVLPPN</sequence>
<dbReference type="PROSITE" id="PS00671">
    <property type="entry name" value="D_2_HYDROXYACID_DH_3"/>
    <property type="match status" value="1"/>
</dbReference>
<evidence type="ECO:0000256" key="4">
    <source>
        <dbReference type="RuleBase" id="RU003719"/>
    </source>
</evidence>
<keyword evidence="2 4" id="KW-0560">Oxidoreductase</keyword>
<dbReference type="PANTHER" id="PTHR43026:SF1">
    <property type="entry name" value="2-HYDROXYACID DEHYDROGENASE HOMOLOG 1-RELATED"/>
    <property type="match status" value="1"/>
</dbReference>
<name>A0A1I4XTG3_9NEIS</name>
<accession>A0A1I4XTG3</accession>
<organism evidence="7 8">
    <name type="scientific">Formivibrio citricus</name>
    <dbReference type="NCBI Taxonomy" id="83765"/>
    <lineage>
        <taxon>Bacteria</taxon>
        <taxon>Pseudomonadati</taxon>
        <taxon>Pseudomonadota</taxon>
        <taxon>Betaproteobacteria</taxon>
        <taxon>Neisseriales</taxon>
        <taxon>Chitinibacteraceae</taxon>
        <taxon>Formivibrio</taxon>
    </lineage>
</organism>
<dbReference type="Pfam" id="PF02826">
    <property type="entry name" value="2-Hacid_dh_C"/>
    <property type="match status" value="1"/>
</dbReference>
<evidence type="ECO:0000313" key="7">
    <source>
        <dbReference type="EMBL" id="SFN28569.1"/>
    </source>
</evidence>
<dbReference type="AlphaFoldDB" id="A0A1I4XTG3"/>
<keyword evidence="3" id="KW-0520">NAD</keyword>
<feature type="domain" description="D-isomer specific 2-hydroxyacid dehydrogenase NAD-binding" evidence="6">
    <location>
        <begin position="110"/>
        <end position="298"/>
    </location>
</feature>
<evidence type="ECO:0000256" key="3">
    <source>
        <dbReference type="ARBA" id="ARBA00023027"/>
    </source>
</evidence>
<feature type="domain" description="D-isomer specific 2-hydroxyacid dehydrogenase catalytic" evidence="5">
    <location>
        <begin position="3"/>
        <end position="329"/>
    </location>
</feature>
<evidence type="ECO:0000259" key="6">
    <source>
        <dbReference type="Pfam" id="PF02826"/>
    </source>
</evidence>
<protein>
    <submittedName>
        <fullName evidence="7">D-lactate dehydrogenase</fullName>
    </submittedName>
</protein>
<dbReference type="PANTHER" id="PTHR43026">
    <property type="entry name" value="2-HYDROXYACID DEHYDROGENASE HOMOLOG 1-RELATED"/>
    <property type="match status" value="1"/>
</dbReference>
<evidence type="ECO:0000256" key="2">
    <source>
        <dbReference type="ARBA" id="ARBA00023002"/>
    </source>
</evidence>
<evidence type="ECO:0000256" key="1">
    <source>
        <dbReference type="ARBA" id="ARBA00005854"/>
    </source>
</evidence>
<dbReference type="InterPro" id="IPR029753">
    <property type="entry name" value="D-isomer_DH_CS"/>
</dbReference>
<dbReference type="Pfam" id="PF00389">
    <property type="entry name" value="2-Hacid_dh"/>
    <property type="match status" value="1"/>
</dbReference>
<dbReference type="STRING" id="83765.SAMN05660284_01078"/>
<gene>
    <name evidence="7" type="ORF">SAMN05660284_01078</name>
</gene>
<evidence type="ECO:0000259" key="5">
    <source>
        <dbReference type="Pfam" id="PF00389"/>
    </source>
</evidence>
<dbReference type="OrthoDB" id="9805416at2"/>
<dbReference type="InterPro" id="IPR058205">
    <property type="entry name" value="D-LDH-like"/>
</dbReference>
<dbReference type="GO" id="GO:0008720">
    <property type="term" value="F:D-lactate dehydrogenase (NAD+) activity"/>
    <property type="evidence" value="ECO:0007669"/>
    <property type="project" value="TreeGrafter"/>
</dbReference>
<comment type="similarity">
    <text evidence="1 4">Belongs to the D-isomer specific 2-hydroxyacid dehydrogenase family.</text>
</comment>
<dbReference type="SUPFAM" id="SSF51735">
    <property type="entry name" value="NAD(P)-binding Rossmann-fold domains"/>
    <property type="match status" value="1"/>
</dbReference>
<dbReference type="RefSeq" id="WP_091192415.1">
    <property type="nucleotide sequence ID" value="NZ_FOVE01000006.1"/>
</dbReference>
<dbReference type="SUPFAM" id="SSF52283">
    <property type="entry name" value="Formate/glycerate dehydrogenase catalytic domain-like"/>
    <property type="match status" value="1"/>
</dbReference>
<dbReference type="InterPro" id="IPR006139">
    <property type="entry name" value="D-isomer_2_OHA_DH_cat_dom"/>
</dbReference>
<dbReference type="Proteomes" id="UP000242869">
    <property type="component" value="Unassembled WGS sequence"/>
</dbReference>
<proteinExistence type="inferred from homology"/>
<dbReference type="Gene3D" id="3.40.50.720">
    <property type="entry name" value="NAD(P)-binding Rossmann-like Domain"/>
    <property type="match status" value="2"/>
</dbReference>
<dbReference type="EMBL" id="FOVE01000006">
    <property type="protein sequence ID" value="SFN28569.1"/>
    <property type="molecule type" value="Genomic_DNA"/>
</dbReference>
<dbReference type="CDD" id="cd12183">
    <property type="entry name" value="LDH_like_2"/>
    <property type="match status" value="1"/>
</dbReference>
<dbReference type="GO" id="GO:0051287">
    <property type="term" value="F:NAD binding"/>
    <property type="evidence" value="ECO:0007669"/>
    <property type="project" value="InterPro"/>
</dbReference>
<dbReference type="PROSITE" id="PS00670">
    <property type="entry name" value="D_2_HYDROXYACID_DH_2"/>
    <property type="match status" value="1"/>
</dbReference>
<dbReference type="InterPro" id="IPR036291">
    <property type="entry name" value="NAD(P)-bd_dom_sf"/>
</dbReference>